<comment type="similarity">
    <text evidence="2">Belongs to the amino acid-polyamine-organocation (APC) superfamily. YAT (TC 2.A.3.10) family.</text>
</comment>
<evidence type="ECO:0000313" key="11">
    <source>
        <dbReference type="Proteomes" id="UP000094112"/>
    </source>
</evidence>
<dbReference type="OrthoDB" id="3900342at2759"/>
<feature type="transmembrane region" description="Helical" evidence="8">
    <location>
        <begin position="361"/>
        <end position="381"/>
    </location>
</feature>
<feature type="transmembrane region" description="Helical" evidence="8">
    <location>
        <begin position="230"/>
        <end position="248"/>
    </location>
</feature>
<feature type="transmembrane region" description="Helical" evidence="8">
    <location>
        <begin position="515"/>
        <end position="532"/>
    </location>
</feature>
<dbReference type="GeneID" id="30199650"/>
<dbReference type="InterPro" id="IPR004762">
    <property type="entry name" value="Amino_acid_permease_fungi"/>
</dbReference>
<dbReference type="GO" id="GO:0016020">
    <property type="term" value="C:membrane"/>
    <property type="evidence" value="ECO:0007669"/>
    <property type="project" value="UniProtKB-SubCell"/>
</dbReference>
<evidence type="ECO:0000256" key="6">
    <source>
        <dbReference type="ARBA" id="ARBA00022989"/>
    </source>
</evidence>
<dbReference type="PANTHER" id="PTHR43341:SF17">
    <property type="entry name" value="GENERAL AMINO ACID PERMEASE AGP1-RELATED"/>
    <property type="match status" value="1"/>
</dbReference>
<evidence type="ECO:0000256" key="4">
    <source>
        <dbReference type="ARBA" id="ARBA00022692"/>
    </source>
</evidence>
<feature type="transmembrane region" description="Helical" evidence="8">
    <location>
        <begin position="479"/>
        <end position="503"/>
    </location>
</feature>
<dbReference type="Gene3D" id="1.20.1740.10">
    <property type="entry name" value="Amino acid/polyamine transporter I"/>
    <property type="match status" value="1"/>
</dbReference>
<accession>A0A1E3NVT1</accession>
<keyword evidence="5" id="KW-0029">Amino-acid transport</keyword>
<dbReference type="Proteomes" id="UP000094112">
    <property type="component" value="Unassembled WGS sequence"/>
</dbReference>
<evidence type="ECO:0000256" key="1">
    <source>
        <dbReference type="ARBA" id="ARBA00004141"/>
    </source>
</evidence>
<sequence>MVDNIKKGGVDIYPEVSDKAESSSFQEAHFVNYNNSNESKWQKFKDSFKRLEDDIDPNLSEAEKAEIRRYRNEGEKLNKSLKTRHMILIAIATGIGTGLLVGSGSSLNKGGPAGLIIGTVIVGSMLVNVMEAAGEMALTYGDLTGGFNAYTSFLVDESFAFAVSWNYCIQWLCVMPLELVTASMTIKYWTTTINPDAFVAIFYVLIVVINFAGSAGYGEAEFFFNSAKSLMLVGFIILSIILSVGGAGDHHYYGAHYWHDPGAFANSFKGVCAVLINMAFALGCTEANAFMSSEAKNPRRAIPSATKQVVYKVVFFFIVPLFLIGLLVPYNSPELLGSSGSKTHASPFVIAVSKVKVVPHIVNAVILLAVLSVGNSALFIASRTLQSLAEQGFAPSWFNYIDRTGKPLRALAVSSIIGLFSFIAAYDKQETVFNWLLSISGLSQIFTWTGICLGHIRFRAAFKAQGYSTNELGYKSKTGVWGSIYGVVINFLILIAQFWIALWPIGGDGKANANSFFQNYLGAVVALVFYVAHKLWHRNWKLWIPADQIDLRKGRKIFDADVLAQEDMEETQRIKNSPFYVRAYHFWC</sequence>
<keyword evidence="11" id="KW-1185">Reference proteome</keyword>
<dbReference type="AlphaFoldDB" id="A0A1E3NVT1"/>
<feature type="transmembrane region" description="Helical" evidence="8">
    <location>
        <begin position="309"/>
        <end position="330"/>
    </location>
</feature>
<dbReference type="InterPro" id="IPR050524">
    <property type="entry name" value="APC_YAT"/>
</dbReference>
<feature type="transmembrane region" description="Helical" evidence="8">
    <location>
        <begin position="268"/>
        <end position="289"/>
    </location>
</feature>
<feature type="transmembrane region" description="Helical" evidence="8">
    <location>
        <begin position="113"/>
        <end position="138"/>
    </location>
</feature>
<keyword evidence="4 8" id="KW-0812">Transmembrane</keyword>
<proteinExistence type="inferred from homology"/>
<dbReference type="FunFam" id="1.20.1740.10:FF:000017">
    <property type="entry name" value="Amino acid permease"/>
    <property type="match status" value="1"/>
</dbReference>
<protein>
    <recommendedName>
        <fullName evidence="9">Amino acid permease/ SLC12A domain-containing protein</fullName>
    </recommendedName>
</protein>
<evidence type="ECO:0000256" key="5">
    <source>
        <dbReference type="ARBA" id="ARBA00022970"/>
    </source>
</evidence>
<keyword evidence="6 8" id="KW-1133">Transmembrane helix</keyword>
<keyword evidence="7 8" id="KW-0472">Membrane</keyword>
<keyword evidence="3" id="KW-0813">Transport</keyword>
<feature type="transmembrane region" description="Helical" evidence="8">
    <location>
        <begin position="197"/>
        <end position="218"/>
    </location>
</feature>
<evidence type="ECO:0000256" key="8">
    <source>
        <dbReference type="SAM" id="Phobius"/>
    </source>
</evidence>
<dbReference type="PANTHER" id="PTHR43341">
    <property type="entry name" value="AMINO ACID PERMEASE"/>
    <property type="match status" value="1"/>
</dbReference>
<dbReference type="NCBIfam" id="TIGR00913">
    <property type="entry name" value="2A0310"/>
    <property type="match status" value="1"/>
</dbReference>
<feature type="transmembrane region" description="Helical" evidence="8">
    <location>
        <begin position="432"/>
        <end position="458"/>
    </location>
</feature>
<evidence type="ECO:0000256" key="2">
    <source>
        <dbReference type="ARBA" id="ARBA00006983"/>
    </source>
</evidence>
<name>A0A1E3NVT1_WICAA</name>
<dbReference type="GO" id="GO:0015171">
    <property type="term" value="F:amino acid transmembrane transporter activity"/>
    <property type="evidence" value="ECO:0007669"/>
    <property type="project" value="TreeGrafter"/>
</dbReference>
<comment type="subcellular location">
    <subcellularLocation>
        <location evidence="1">Membrane</location>
        <topology evidence="1">Multi-pass membrane protein</topology>
    </subcellularLocation>
</comment>
<dbReference type="InterPro" id="IPR004841">
    <property type="entry name" value="AA-permease/SLC12A_dom"/>
</dbReference>
<organism evidence="10 11">
    <name type="scientific">Wickerhamomyces anomalus (strain ATCC 58044 / CBS 1984 / NCYC 433 / NRRL Y-366-8)</name>
    <name type="common">Yeast</name>
    <name type="synonym">Hansenula anomala</name>
    <dbReference type="NCBI Taxonomy" id="683960"/>
    <lineage>
        <taxon>Eukaryota</taxon>
        <taxon>Fungi</taxon>
        <taxon>Dikarya</taxon>
        <taxon>Ascomycota</taxon>
        <taxon>Saccharomycotina</taxon>
        <taxon>Saccharomycetes</taxon>
        <taxon>Phaffomycetales</taxon>
        <taxon>Wickerhamomycetaceae</taxon>
        <taxon>Wickerhamomyces</taxon>
    </lineage>
</organism>
<feature type="transmembrane region" description="Helical" evidence="8">
    <location>
        <begin position="86"/>
        <end position="107"/>
    </location>
</feature>
<dbReference type="Pfam" id="PF00324">
    <property type="entry name" value="AA_permease"/>
    <property type="match status" value="1"/>
</dbReference>
<reference evidence="10 11" key="1">
    <citation type="journal article" date="2016" name="Proc. Natl. Acad. Sci. U.S.A.">
        <title>Comparative genomics of biotechnologically important yeasts.</title>
        <authorList>
            <person name="Riley R."/>
            <person name="Haridas S."/>
            <person name="Wolfe K.H."/>
            <person name="Lopes M.R."/>
            <person name="Hittinger C.T."/>
            <person name="Goeker M."/>
            <person name="Salamov A.A."/>
            <person name="Wisecaver J.H."/>
            <person name="Long T.M."/>
            <person name="Calvey C.H."/>
            <person name="Aerts A.L."/>
            <person name="Barry K.W."/>
            <person name="Choi C."/>
            <person name="Clum A."/>
            <person name="Coughlan A.Y."/>
            <person name="Deshpande S."/>
            <person name="Douglass A.P."/>
            <person name="Hanson S.J."/>
            <person name="Klenk H.-P."/>
            <person name="LaButti K.M."/>
            <person name="Lapidus A."/>
            <person name="Lindquist E.A."/>
            <person name="Lipzen A.M."/>
            <person name="Meier-Kolthoff J.P."/>
            <person name="Ohm R.A."/>
            <person name="Otillar R.P."/>
            <person name="Pangilinan J.L."/>
            <person name="Peng Y."/>
            <person name="Rokas A."/>
            <person name="Rosa C.A."/>
            <person name="Scheuner C."/>
            <person name="Sibirny A.A."/>
            <person name="Slot J.C."/>
            <person name="Stielow J.B."/>
            <person name="Sun H."/>
            <person name="Kurtzman C.P."/>
            <person name="Blackwell M."/>
            <person name="Grigoriev I.V."/>
            <person name="Jeffries T.W."/>
        </authorList>
    </citation>
    <scope>NUCLEOTIDE SEQUENCE [LARGE SCALE GENOMIC DNA]</scope>
    <source>
        <strain evidence="11">ATCC 58044 / CBS 1984 / NCYC 433 / NRRL Y-366-8</strain>
    </source>
</reference>
<evidence type="ECO:0000256" key="7">
    <source>
        <dbReference type="ARBA" id="ARBA00023136"/>
    </source>
</evidence>
<gene>
    <name evidence="10" type="ORF">WICANDRAFT_36177</name>
</gene>
<dbReference type="EMBL" id="KV454214">
    <property type="protein sequence ID" value="ODQ57319.1"/>
    <property type="molecule type" value="Genomic_DNA"/>
</dbReference>
<evidence type="ECO:0000259" key="9">
    <source>
        <dbReference type="Pfam" id="PF00324"/>
    </source>
</evidence>
<feature type="transmembrane region" description="Helical" evidence="8">
    <location>
        <begin position="408"/>
        <end position="426"/>
    </location>
</feature>
<feature type="transmembrane region" description="Helical" evidence="8">
    <location>
        <begin position="159"/>
        <end position="177"/>
    </location>
</feature>
<evidence type="ECO:0000256" key="3">
    <source>
        <dbReference type="ARBA" id="ARBA00022448"/>
    </source>
</evidence>
<dbReference type="STRING" id="683960.A0A1E3NVT1"/>
<feature type="domain" description="Amino acid permease/ SLC12A" evidence="9">
    <location>
        <begin position="85"/>
        <end position="544"/>
    </location>
</feature>
<dbReference type="RefSeq" id="XP_019036526.1">
    <property type="nucleotide sequence ID" value="XM_019182404.1"/>
</dbReference>
<evidence type="ECO:0000313" key="10">
    <source>
        <dbReference type="EMBL" id="ODQ57319.1"/>
    </source>
</evidence>
<dbReference type="PIRSF" id="PIRSF006060">
    <property type="entry name" value="AA_transporter"/>
    <property type="match status" value="1"/>
</dbReference>